<evidence type="ECO:0000313" key="1">
    <source>
        <dbReference type="EMBL" id="UWP57903.1"/>
    </source>
</evidence>
<keyword evidence="2" id="KW-1185">Reference proteome</keyword>
<dbReference type="Proteomes" id="UP001060164">
    <property type="component" value="Chromosome"/>
</dbReference>
<dbReference type="Gene3D" id="3.40.1190.20">
    <property type="match status" value="1"/>
</dbReference>
<dbReference type="InterPro" id="IPR029056">
    <property type="entry name" value="Ribokinase-like"/>
</dbReference>
<dbReference type="InterPro" id="IPR057621">
    <property type="entry name" value="Khk_prokaryotic"/>
</dbReference>
<reference evidence="1" key="1">
    <citation type="journal article" date="2022" name="Cell">
        <title>Design, construction, and in vivo augmentation of a complex gut microbiome.</title>
        <authorList>
            <person name="Cheng A.G."/>
            <person name="Ho P.Y."/>
            <person name="Aranda-Diaz A."/>
            <person name="Jain S."/>
            <person name="Yu F.B."/>
            <person name="Meng X."/>
            <person name="Wang M."/>
            <person name="Iakiviak M."/>
            <person name="Nagashima K."/>
            <person name="Zhao A."/>
            <person name="Murugkar P."/>
            <person name="Patil A."/>
            <person name="Atabakhsh K."/>
            <person name="Weakley A."/>
            <person name="Yan J."/>
            <person name="Brumbaugh A.R."/>
            <person name="Higginbottom S."/>
            <person name="Dimas A."/>
            <person name="Shiver A.L."/>
            <person name="Deutschbauer A."/>
            <person name="Neff N."/>
            <person name="Sonnenburg J.L."/>
            <person name="Huang K.C."/>
            <person name="Fischbach M.A."/>
        </authorList>
    </citation>
    <scope>NUCLEOTIDE SEQUENCE</scope>
    <source>
        <strain evidence="1">DSM 19829</strain>
    </source>
</reference>
<dbReference type="SUPFAM" id="SSF53613">
    <property type="entry name" value="Ribokinase-like"/>
    <property type="match status" value="1"/>
</dbReference>
<keyword evidence="1" id="KW-0418">Kinase</keyword>
<dbReference type="GO" id="GO:0016301">
    <property type="term" value="F:kinase activity"/>
    <property type="evidence" value="ECO:0007669"/>
    <property type="project" value="UniProtKB-KW"/>
</dbReference>
<organism evidence="1 2">
    <name type="scientific">Ruminococcus gauvreauii</name>
    <dbReference type="NCBI Taxonomy" id="438033"/>
    <lineage>
        <taxon>Bacteria</taxon>
        <taxon>Bacillati</taxon>
        <taxon>Bacillota</taxon>
        <taxon>Clostridia</taxon>
        <taxon>Eubacteriales</taxon>
        <taxon>Oscillospiraceae</taxon>
        <taxon>Ruminococcus</taxon>
    </lineage>
</organism>
<accession>A0ABY5VEM8</accession>
<keyword evidence="1" id="KW-0808">Transferase</keyword>
<dbReference type="Pfam" id="PF25270">
    <property type="entry name" value="Khk"/>
    <property type="match status" value="1"/>
</dbReference>
<dbReference type="EMBL" id="CP102290">
    <property type="protein sequence ID" value="UWP57903.1"/>
    <property type="molecule type" value="Genomic_DNA"/>
</dbReference>
<name>A0ABY5VEM8_9FIRM</name>
<protein>
    <submittedName>
        <fullName evidence="1">Carbohydrate kinase family protein</fullName>
    </submittedName>
</protein>
<evidence type="ECO:0000313" key="2">
    <source>
        <dbReference type="Proteomes" id="UP001060164"/>
    </source>
</evidence>
<proteinExistence type="predicted"/>
<dbReference type="RefSeq" id="WP_242830303.1">
    <property type="nucleotide sequence ID" value="NZ_CABLBR010000040.1"/>
</dbReference>
<sequence length="353" mass="38912">MNRIEDLRDLQAEIPKKKLVIGFDGFTDSVARPIRYAATDSTEAKPFETIHDFGAFLMSKAGKSCSVELKMQARQLGGNLPFLSRAAGYLGLDVSCIGMLGENEPEKLFKDMPCTLYPFAASGQAMCLEFHDGKILLSSDCLLPADAWEMVLSATDGRAAQMFSNADLFALVNWSELSFAGELWEHACNSIRQQDKSKFAFFDLCDVSRKSREQIDHVLRMIGGISKMRTAILSLNENEALTIGELFFHNMHDIAGTACAVRQSYGIDEVIVHTIHESLLSTKRGSVCVPTVFVNTPVISTGAGDNFNAASCFAAVMNLEDRERLVFANMYANFYITHGYSPSLTKLMASQGF</sequence>
<gene>
    <name evidence="1" type="ORF">NQ502_10855</name>
</gene>